<accession>A0A9J6BWE2</accession>
<gene>
    <name evidence="2" type="ORF">PVAND_004001</name>
</gene>
<reference evidence="2" key="1">
    <citation type="submission" date="2021-03" db="EMBL/GenBank/DDBJ databases">
        <title>Chromosome level genome of the anhydrobiotic midge Polypedilum vanderplanki.</title>
        <authorList>
            <person name="Yoshida Y."/>
            <person name="Kikawada T."/>
            <person name="Gusev O."/>
        </authorList>
    </citation>
    <scope>NUCLEOTIDE SEQUENCE</scope>
    <source>
        <strain evidence="2">NIAS01</strain>
        <tissue evidence="2">Whole body or cell culture</tissue>
    </source>
</reference>
<feature type="compositionally biased region" description="Polar residues" evidence="1">
    <location>
        <begin position="1"/>
        <end position="22"/>
    </location>
</feature>
<feature type="region of interest" description="Disordered" evidence="1">
    <location>
        <begin position="103"/>
        <end position="145"/>
    </location>
</feature>
<comment type="caution">
    <text evidence="2">The sequence shown here is derived from an EMBL/GenBank/DDBJ whole genome shotgun (WGS) entry which is preliminary data.</text>
</comment>
<protein>
    <submittedName>
        <fullName evidence="2">Uncharacterized protein</fullName>
    </submittedName>
</protein>
<evidence type="ECO:0000313" key="2">
    <source>
        <dbReference type="EMBL" id="KAG5674008.1"/>
    </source>
</evidence>
<evidence type="ECO:0000256" key="1">
    <source>
        <dbReference type="SAM" id="MobiDB-lite"/>
    </source>
</evidence>
<sequence length="145" mass="16272">MTGAQTIKKSYSLSDLTETDSSIGRELENIPIRQRPAIGSRPKNAAVIRSSSLNKRPTSEIYFQEFEIKESSRDTPNDYNYIRSIEDISSGYSSTIDLSRSELSRASSNASLRSKRASRDNMSVSVSSTLPRRRASEKKQMRATK</sequence>
<dbReference type="OrthoDB" id="10009287at2759"/>
<dbReference type="EMBL" id="JADBJN010000003">
    <property type="protein sequence ID" value="KAG5674008.1"/>
    <property type="molecule type" value="Genomic_DNA"/>
</dbReference>
<proteinExistence type="predicted"/>
<organism evidence="2 3">
    <name type="scientific">Polypedilum vanderplanki</name>
    <name type="common">Sleeping chironomid midge</name>
    <dbReference type="NCBI Taxonomy" id="319348"/>
    <lineage>
        <taxon>Eukaryota</taxon>
        <taxon>Metazoa</taxon>
        <taxon>Ecdysozoa</taxon>
        <taxon>Arthropoda</taxon>
        <taxon>Hexapoda</taxon>
        <taxon>Insecta</taxon>
        <taxon>Pterygota</taxon>
        <taxon>Neoptera</taxon>
        <taxon>Endopterygota</taxon>
        <taxon>Diptera</taxon>
        <taxon>Nematocera</taxon>
        <taxon>Chironomoidea</taxon>
        <taxon>Chironomidae</taxon>
        <taxon>Chironominae</taxon>
        <taxon>Polypedilum</taxon>
        <taxon>Polypedilum</taxon>
    </lineage>
</organism>
<evidence type="ECO:0000313" key="3">
    <source>
        <dbReference type="Proteomes" id="UP001107558"/>
    </source>
</evidence>
<feature type="compositionally biased region" description="Polar residues" evidence="1">
    <location>
        <begin position="120"/>
        <end position="130"/>
    </location>
</feature>
<name>A0A9J6BWE2_POLVA</name>
<feature type="compositionally biased region" description="Basic residues" evidence="1">
    <location>
        <begin position="131"/>
        <end position="145"/>
    </location>
</feature>
<feature type="region of interest" description="Disordered" evidence="1">
    <location>
        <begin position="1"/>
        <end position="23"/>
    </location>
</feature>
<dbReference type="AlphaFoldDB" id="A0A9J6BWE2"/>
<dbReference type="Proteomes" id="UP001107558">
    <property type="component" value="Chromosome 3"/>
</dbReference>
<keyword evidence="3" id="KW-1185">Reference proteome</keyword>